<evidence type="ECO:0000313" key="13">
    <source>
        <dbReference type="EMBL" id="KAF8570740.1"/>
    </source>
</evidence>
<dbReference type="InterPro" id="IPR015943">
    <property type="entry name" value="WD40/YVTN_repeat-like_dom_sf"/>
</dbReference>
<feature type="repeat" description="WD" evidence="9">
    <location>
        <begin position="628"/>
        <end position="669"/>
    </location>
</feature>
<evidence type="ECO:0000256" key="11">
    <source>
        <dbReference type="SAM" id="MobiDB-lite"/>
    </source>
</evidence>
<feature type="region of interest" description="Disordered" evidence="11">
    <location>
        <begin position="12"/>
        <end position="37"/>
    </location>
</feature>
<dbReference type="GO" id="GO:0005516">
    <property type="term" value="F:calmodulin binding"/>
    <property type="evidence" value="ECO:0007669"/>
    <property type="project" value="UniProtKB-KW"/>
</dbReference>
<dbReference type="Pfam" id="PF08232">
    <property type="entry name" value="Striatin"/>
    <property type="match status" value="1"/>
</dbReference>
<evidence type="ECO:0000256" key="6">
    <source>
        <dbReference type="ARBA" id="ARBA00022737"/>
    </source>
</evidence>
<dbReference type="InterPro" id="IPR019775">
    <property type="entry name" value="WD40_repeat_CS"/>
</dbReference>
<keyword evidence="4" id="KW-0597">Phosphoprotein</keyword>
<dbReference type="FunFam" id="1.20.5.300:FF:000001">
    <property type="entry name" value="striatin isoform X1"/>
    <property type="match status" value="1"/>
</dbReference>
<feature type="coiled-coil region" evidence="10">
    <location>
        <begin position="62"/>
        <end position="89"/>
    </location>
</feature>
<keyword evidence="8 10" id="KW-0175">Coiled coil</keyword>
<dbReference type="InterPro" id="IPR036322">
    <property type="entry name" value="WD40_repeat_dom_sf"/>
</dbReference>
<dbReference type="GO" id="GO:0005737">
    <property type="term" value="C:cytoplasm"/>
    <property type="evidence" value="ECO:0007669"/>
    <property type="project" value="UniProtKB-SubCell"/>
</dbReference>
<evidence type="ECO:0000313" key="14">
    <source>
        <dbReference type="Proteomes" id="UP000699462"/>
    </source>
</evidence>
<accession>A0A8T0DSZ4</accession>
<proteinExistence type="inferred from homology"/>
<protein>
    <recommendedName>
        <fullName evidence="12">Striatin N-terminal domain-containing protein</fullName>
    </recommendedName>
</protein>
<feature type="compositionally biased region" description="Polar residues" evidence="11">
    <location>
        <begin position="378"/>
        <end position="398"/>
    </location>
</feature>
<name>A0A8T0DSZ4_9TREM</name>
<dbReference type="PANTHER" id="PTHR15653:SF0">
    <property type="entry name" value="CONNECTOR OF KINASE TO AP-1, ISOFORM E"/>
    <property type="match status" value="1"/>
</dbReference>
<evidence type="ECO:0000259" key="12">
    <source>
        <dbReference type="Pfam" id="PF08232"/>
    </source>
</evidence>
<feature type="repeat" description="WD" evidence="9">
    <location>
        <begin position="502"/>
        <end position="543"/>
    </location>
</feature>
<gene>
    <name evidence="13" type="ORF">P879_02923</name>
</gene>
<evidence type="ECO:0000256" key="1">
    <source>
        <dbReference type="ARBA" id="ARBA00004496"/>
    </source>
</evidence>
<dbReference type="Gene3D" id="1.20.5.300">
    <property type="match status" value="1"/>
</dbReference>
<reference evidence="13 14" key="1">
    <citation type="submission" date="2019-07" db="EMBL/GenBank/DDBJ databases">
        <title>Annotation for the trematode Paragonimus westermani.</title>
        <authorList>
            <person name="Choi Y.-J."/>
        </authorList>
    </citation>
    <scope>NUCLEOTIDE SEQUENCE [LARGE SCALE GENOMIC DNA]</scope>
    <source>
        <strain evidence="13">180907_Pwestermani</strain>
    </source>
</reference>
<dbReference type="InterPro" id="IPR051488">
    <property type="entry name" value="WD_repeat_striatin"/>
</dbReference>
<comment type="subcellular location">
    <subcellularLocation>
        <location evidence="1">Cytoplasm</location>
    </subcellularLocation>
</comment>
<organism evidence="13 14">
    <name type="scientific">Paragonimus westermani</name>
    <dbReference type="NCBI Taxonomy" id="34504"/>
    <lineage>
        <taxon>Eukaryota</taxon>
        <taxon>Metazoa</taxon>
        <taxon>Spiralia</taxon>
        <taxon>Lophotrochozoa</taxon>
        <taxon>Platyhelminthes</taxon>
        <taxon>Trematoda</taxon>
        <taxon>Digenea</taxon>
        <taxon>Plagiorchiida</taxon>
        <taxon>Troglotremata</taxon>
        <taxon>Troglotrematidae</taxon>
        <taxon>Paragonimus</taxon>
    </lineage>
</organism>
<dbReference type="EMBL" id="JTDF01000928">
    <property type="protein sequence ID" value="KAF8570740.1"/>
    <property type="molecule type" value="Genomic_DNA"/>
</dbReference>
<evidence type="ECO:0000256" key="9">
    <source>
        <dbReference type="PROSITE-ProRule" id="PRU00221"/>
    </source>
</evidence>
<evidence type="ECO:0000256" key="10">
    <source>
        <dbReference type="SAM" id="Coils"/>
    </source>
</evidence>
<feature type="region of interest" description="Disordered" evidence="11">
    <location>
        <begin position="378"/>
        <end position="429"/>
    </location>
</feature>
<dbReference type="InterPro" id="IPR001680">
    <property type="entry name" value="WD40_rpt"/>
</dbReference>
<dbReference type="Proteomes" id="UP000699462">
    <property type="component" value="Unassembled WGS sequence"/>
</dbReference>
<dbReference type="SUPFAM" id="SSF50978">
    <property type="entry name" value="WD40 repeat-like"/>
    <property type="match status" value="1"/>
</dbReference>
<keyword evidence="14" id="KW-1185">Reference proteome</keyword>
<evidence type="ECO:0000256" key="4">
    <source>
        <dbReference type="ARBA" id="ARBA00022553"/>
    </source>
</evidence>
<feature type="region of interest" description="Disordered" evidence="11">
    <location>
        <begin position="258"/>
        <end position="329"/>
    </location>
</feature>
<dbReference type="SMART" id="SM00320">
    <property type="entry name" value="WD40"/>
    <property type="match status" value="6"/>
</dbReference>
<dbReference type="Gene3D" id="2.130.10.10">
    <property type="entry name" value="YVTN repeat-like/Quinoprotein amine dehydrogenase"/>
    <property type="match status" value="2"/>
</dbReference>
<keyword evidence="7" id="KW-0112">Calmodulin-binding</keyword>
<dbReference type="AlphaFoldDB" id="A0A8T0DSZ4"/>
<keyword evidence="5 9" id="KW-0853">WD repeat</keyword>
<dbReference type="InterPro" id="IPR013258">
    <property type="entry name" value="Striatin_N"/>
</dbReference>
<comment type="similarity">
    <text evidence="2">Belongs to the WD repeat striatin family.</text>
</comment>
<dbReference type="OrthoDB" id="727118at2759"/>
<evidence type="ECO:0000256" key="7">
    <source>
        <dbReference type="ARBA" id="ARBA00022860"/>
    </source>
</evidence>
<evidence type="ECO:0000256" key="5">
    <source>
        <dbReference type="ARBA" id="ARBA00022574"/>
    </source>
</evidence>
<feature type="domain" description="Striatin N-terminal" evidence="12">
    <location>
        <begin position="43"/>
        <end position="188"/>
    </location>
</feature>
<feature type="compositionally biased region" description="Basic and acidic residues" evidence="11">
    <location>
        <begin position="404"/>
        <end position="414"/>
    </location>
</feature>
<keyword evidence="6" id="KW-0677">Repeat</keyword>
<keyword evidence="3" id="KW-0963">Cytoplasm</keyword>
<evidence type="ECO:0000256" key="3">
    <source>
        <dbReference type="ARBA" id="ARBA00022490"/>
    </source>
</evidence>
<dbReference type="Pfam" id="PF00400">
    <property type="entry name" value="WD40"/>
    <property type="match status" value="5"/>
</dbReference>
<dbReference type="PROSITE" id="PS50082">
    <property type="entry name" value="WD_REPEATS_2"/>
    <property type="match status" value="3"/>
</dbReference>
<sequence length="904" mass="98360">MAGRLEGQCVQSDFGLQGTEDDERTSDPNVATTEQKEQAPQYTLQGVLHFLQTEWARIEIQRSDWETDRAELRARIAFLEGERRGQENLKQDLVRRIKMLEYALKQERVKFHHYKASVAANAASGTKQAVDDSGNPTIKTDDSLRTKVLDPGEKLHQYTEQALETNAKWLESRSRLKKFLQEVGCTDALLNVKQARLLQILNSTPEWYSALDKADIHSEAGVRRIPRERDWSVSQGRGTDLSDPNLLSALADMDDVVRNGSEASGSGPYEESTEPDTTAQHSTGAEVIDPSEGSRVSRFRRTGSGQFPSSERTKGKPSGLVDEGNPADPSIATAVSSFISDLKRSGSPGEVKRFGRGHNLDSNILGFIDVLTTKPGELNTSSTSAKVGKTTTQPTHSLPSVRASEQEETAKDRATTPGHQLEGLRDTNPNEGFVLGDLADLTVGNESDAATEGDSCDYPSYTHGNLDSTTGHLSAGGTTGIIDSGKGKSDFKHQSWYPRYTLRGHFDGIRSVAFLPLVRAIFTAGEDGCVMLWNLGMNDASSSTDQARENGRSLNHHPMDELEPIHVFCGHNGPVLCLTTPPKSMAFSAGDAFSGGLDGSVRGWRIPVYDSSGLYAPHDSAFTSGRVFQGSKAAVWSLAMHPRLPVLVAAHADNVIEFWSVAENTEDSSTPMSTFHLDRLFTPSSGDTEPIGRPTCVQFLANRPSFFSASQCLVGTSTGWLFLLDVRTGQIISQCSPAPKKADEPEFHQIMLLTSDIKSKFIHSVYAALPPGWNSRALNGLACHHTLSVAIGAHEDCCIRFYDIGRMSSEQSMVGNTPFVDGMVAHMDSVTSVAVDTQGLYLLTGSHDASIRVWDLETRACVQEMTNHRIKNNEAVHAVALHPSYPLAASAGADGVCKIYCTSN</sequence>
<feature type="repeat" description="WD" evidence="9">
    <location>
        <begin position="823"/>
        <end position="864"/>
    </location>
</feature>
<dbReference type="PROSITE" id="PS00678">
    <property type="entry name" value="WD_REPEATS_1"/>
    <property type="match status" value="2"/>
</dbReference>
<dbReference type="PROSITE" id="PS50294">
    <property type="entry name" value="WD_REPEATS_REGION"/>
    <property type="match status" value="2"/>
</dbReference>
<feature type="compositionally biased region" description="Polar residues" evidence="11">
    <location>
        <begin position="27"/>
        <end position="37"/>
    </location>
</feature>
<evidence type="ECO:0000256" key="2">
    <source>
        <dbReference type="ARBA" id="ARBA00009616"/>
    </source>
</evidence>
<evidence type="ECO:0000256" key="8">
    <source>
        <dbReference type="ARBA" id="ARBA00023054"/>
    </source>
</evidence>
<comment type="caution">
    <text evidence="13">The sequence shown here is derived from an EMBL/GenBank/DDBJ whole genome shotgun (WGS) entry which is preliminary data.</text>
</comment>
<dbReference type="PANTHER" id="PTHR15653">
    <property type="entry name" value="STRIATIN"/>
    <property type="match status" value="1"/>
</dbReference>